<dbReference type="GO" id="GO:0070475">
    <property type="term" value="P:rRNA base methylation"/>
    <property type="evidence" value="ECO:0007669"/>
    <property type="project" value="TreeGrafter"/>
</dbReference>
<comment type="similarity">
    <text evidence="4">Belongs to the class I-like SAM-binding methyltransferase superfamily. RNA M5U methyltransferase family.</text>
</comment>
<evidence type="ECO:0000259" key="6">
    <source>
        <dbReference type="PROSITE" id="PS50926"/>
    </source>
</evidence>
<feature type="active site" evidence="5">
    <location>
        <position position="418"/>
    </location>
</feature>
<dbReference type="InterPro" id="IPR029063">
    <property type="entry name" value="SAM-dependent_MTases_sf"/>
</dbReference>
<dbReference type="Proteomes" id="UP000283387">
    <property type="component" value="Unassembled WGS sequence"/>
</dbReference>
<reference evidence="7 8" key="1">
    <citation type="submission" date="2018-09" db="EMBL/GenBank/DDBJ databases">
        <title>Genomic Encyclopedia of Archaeal and Bacterial Type Strains, Phase II (KMG-II): from individual species to whole genera.</title>
        <authorList>
            <person name="Goeker M."/>
        </authorList>
    </citation>
    <scope>NUCLEOTIDE SEQUENCE [LARGE SCALE GENOMIC DNA]</scope>
    <source>
        <strain evidence="7 8">DSM 27148</strain>
    </source>
</reference>
<dbReference type="Pfam" id="PF01938">
    <property type="entry name" value="TRAM"/>
    <property type="match status" value="1"/>
</dbReference>
<dbReference type="Gene3D" id="2.40.50.1070">
    <property type="match status" value="1"/>
</dbReference>
<organism evidence="7 8">
    <name type="scientific">Mangrovibacterium diazotrophicum</name>
    <dbReference type="NCBI Taxonomy" id="1261403"/>
    <lineage>
        <taxon>Bacteria</taxon>
        <taxon>Pseudomonadati</taxon>
        <taxon>Bacteroidota</taxon>
        <taxon>Bacteroidia</taxon>
        <taxon>Marinilabiliales</taxon>
        <taxon>Prolixibacteraceae</taxon>
        <taxon>Mangrovibacterium</taxon>
    </lineage>
</organism>
<dbReference type="FunFam" id="3.40.50.150:FF:000009">
    <property type="entry name" value="23S rRNA (Uracil(1939)-C(5))-methyltransferase RlmD"/>
    <property type="match status" value="1"/>
</dbReference>
<feature type="binding site" evidence="4">
    <location>
        <position position="391"/>
    </location>
    <ligand>
        <name>S-adenosyl-L-methionine</name>
        <dbReference type="ChEBI" id="CHEBI:59789"/>
    </ligand>
</feature>
<evidence type="ECO:0000313" key="8">
    <source>
        <dbReference type="Proteomes" id="UP000283387"/>
    </source>
</evidence>
<keyword evidence="8" id="KW-1185">Reference proteome</keyword>
<dbReference type="NCBIfam" id="TIGR00479">
    <property type="entry name" value="rumA"/>
    <property type="match status" value="1"/>
</dbReference>
<dbReference type="PROSITE" id="PS50926">
    <property type="entry name" value="TRAM"/>
    <property type="match status" value="1"/>
</dbReference>
<gene>
    <name evidence="7" type="ORF">BC643_4249</name>
</gene>
<dbReference type="AlphaFoldDB" id="A0A419VWS6"/>
<keyword evidence="1 4" id="KW-0489">Methyltransferase</keyword>
<dbReference type="Gene3D" id="2.40.50.140">
    <property type="entry name" value="Nucleic acid-binding proteins"/>
    <property type="match status" value="1"/>
</dbReference>
<accession>A0A419VWS6</accession>
<dbReference type="Pfam" id="PF05958">
    <property type="entry name" value="tRNA_U5-meth_tr"/>
    <property type="match status" value="1"/>
</dbReference>
<dbReference type="PROSITE" id="PS01230">
    <property type="entry name" value="TRMA_1"/>
    <property type="match status" value="1"/>
</dbReference>
<dbReference type="InterPro" id="IPR030390">
    <property type="entry name" value="MeTrfase_TrmA_AS"/>
</dbReference>
<dbReference type="SUPFAM" id="SSF53335">
    <property type="entry name" value="S-adenosyl-L-methionine-dependent methyltransferases"/>
    <property type="match status" value="1"/>
</dbReference>
<evidence type="ECO:0000256" key="2">
    <source>
        <dbReference type="ARBA" id="ARBA00022679"/>
    </source>
</evidence>
<dbReference type="PROSITE" id="PS01231">
    <property type="entry name" value="TRMA_2"/>
    <property type="match status" value="1"/>
</dbReference>
<protein>
    <submittedName>
        <fullName evidence="7">23S rRNA (Uracil1939-C5)-methyltransferase</fullName>
    </submittedName>
</protein>
<feature type="binding site" evidence="4">
    <location>
        <position position="342"/>
    </location>
    <ligand>
        <name>S-adenosyl-L-methionine</name>
        <dbReference type="ChEBI" id="CHEBI:59789"/>
    </ligand>
</feature>
<feature type="binding site" evidence="4">
    <location>
        <position position="292"/>
    </location>
    <ligand>
        <name>S-adenosyl-L-methionine</name>
        <dbReference type="ChEBI" id="CHEBI:59789"/>
    </ligand>
</feature>
<dbReference type="GO" id="GO:0070041">
    <property type="term" value="F:rRNA (uridine-C5-)-methyltransferase activity"/>
    <property type="evidence" value="ECO:0007669"/>
    <property type="project" value="TreeGrafter"/>
</dbReference>
<sequence length="462" mass="52778">MYEAVEITDIGAEGKAIARVNDMVVFTTHVVPGDIVDLQVTKKRKSYMEARVTNIREKSADRQEAFCAHFGTCGGCKWQFLPYEKQLYYKQKQVADQLRRLGRIELPAISPILGSAKNTFYRNKLEFSFSNKRWRSFEEMDTDAEHLEMNALGFHIPGLFDKIIDIEKCWLQPEPSNAVRNFIREYALKNKLSFFDIRQQEGFLRNMIVRTASTGENMLIVVFFYEDLEKQNGLLEAIAAQFPELTSIMYVINQKPNDTISDQEIIPFKGPDHIFEEMEGLRFKIGPKSFYQTNSEQAYELYKVTRDFAELKGDEVVYDLYTGTGTIANFVAKKAKQVIGIEYVPEAIEDAKVNSGINELGNTLFYAGDMKNVLNEAFIAQHGKPDVIITDPPRAGMHEDVVKTILAAAPERIVYVSCNPATQARDLALLDVDYKVTKIQPVDMFPHTHHVENVVQLIRKNR</sequence>
<comment type="caution">
    <text evidence="7">The sequence shown here is derived from an EMBL/GenBank/DDBJ whole genome shotgun (WGS) entry which is preliminary data.</text>
</comment>
<feature type="domain" description="TRAM" evidence="6">
    <location>
        <begin position="1"/>
        <end position="54"/>
    </location>
</feature>
<dbReference type="InterPro" id="IPR002792">
    <property type="entry name" value="TRAM_dom"/>
</dbReference>
<feature type="binding site" evidence="4">
    <location>
        <position position="321"/>
    </location>
    <ligand>
        <name>S-adenosyl-L-methionine</name>
        <dbReference type="ChEBI" id="CHEBI:59789"/>
    </ligand>
</feature>
<dbReference type="PROSITE" id="PS51687">
    <property type="entry name" value="SAM_MT_RNA_M5U"/>
    <property type="match status" value="1"/>
</dbReference>
<evidence type="ECO:0000256" key="3">
    <source>
        <dbReference type="ARBA" id="ARBA00022691"/>
    </source>
</evidence>
<evidence type="ECO:0000313" key="7">
    <source>
        <dbReference type="EMBL" id="RKD86551.1"/>
    </source>
</evidence>
<proteinExistence type="inferred from homology"/>
<dbReference type="InterPro" id="IPR010280">
    <property type="entry name" value="U5_MeTrfase_fam"/>
</dbReference>
<dbReference type="CDD" id="cd02440">
    <property type="entry name" value="AdoMet_MTases"/>
    <property type="match status" value="1"/>
</dbReference>
<dbReference type="InterPro" id="IPR012340">
    <property type="entry name" value="NA-bd_OB-fold"/>
</dbReference>
<dbReference type="EMBL" id="RAPN01000004">
    <property type="protein sequence ID" value="RKD86551.1"/>
    <property type="molecule type" value="Genomic_DNA"/>
</dbReference>
<name>A0A419VWS6_9BACT</name>
<dbReference type="Gene3D" id="3.40.50.150">
    <property type="entry name" value="Vaccinia Virus protein VP39"/>
    <property type="match status" value="1"/>
</dbReference>
<keyword evidence="2 4" id="KW-0808">Transferase</keyword>
<evidence type="ECO:0000256" key="1">
    <source>
        <dbReference type="ARBA" id="ARBA00022603"/>
    </source>
</evidence>
<dbReference type="PANTHER" id="PTHR11061:SF30">
    <property type="entry name" value="TRNA (URACIL(54)-C(5))-METHYLTRANSFERASE"/>
    <property type="match status" value="1"/>
</dbReference>
<dbReference type="SUPFAM" id="SSF50249">
    <property type="entry name" value="Nucleic acid-binding proteins"/>
    <property type="match status" value="1"/>
</dbReference>
<keyword evidence="3 4" id="KW-0949">S-adenosyl-L-methionine</keyword>
<feature type="active site" description="Nucleophile" evidence="4">
    <location>
        <position position="418"/>
    </location>
</feature>
<evidence type="ECO:0000256" key="5">
    <source>
        <dbReference type="PROSITE-ProRule" id="PRU10015"/>
    </source>
</evidence>
<evidence type="ECO:0000256" key="4">
    <source>
        <dbReference type="PROSITE-ProRule" id="PRU01024"/>
    </source>
</evidence>
<dbReference type="PANTHER" id="PTHR11061">
    <property type="entry name" value="RNA M5U METHYLTRANSFERASE"/>
    <property type="match status" value="1"/>
</dbReference>
<dbReference type="InterPro" id="IPR030391">
    <property type="entry name" value="MeTrfase_TrmA_CS"/>
</dbReference>